<dbReference type="GO" id="GO:0043130">
    <property type="term" value="F:ubiquitin binding"/>
    <property type="evidence" value="ECO:0007669"/>
    <property type="project" value="TreeGrafter"/>
</dbReference>
<dbReference type="GO" id="GO:0005654">
    <property type="term" value="C:nucleoplasm"/>
    <property type="evidence" value="ECO:0007669"/>
    <property type="project" value="TreeGrafter"/>
</dbReference>
<dbReference type="GO" id="GO:0031593">
    <property type="term" value="F:polyubiquitin modification-dependent protein binding"/>
    <property type="evidence" value="ECO:0007669"/>
    <property type="project" value="TreeGrafter"/>
</dbReference>
<dbReference type="PANTHER" id="PTHR10621:SF63">
    <property type="entry name" value="UBIQUITIN-LIKE DOMAIN-CONTAINING PROTEIN"/>
    <property type="match status" value="1"/>
</dbReference>
<accession>A0A7N2M7X4</accession>
<dbReference type="Gene3D" id="3.10.20.90">
    <property type="entry name" value="Phosphatidylinositol 3-kinase Catalytic Subunit, Chain A, domain 1"/>
    <property type="match status" value="2"/>
</dbReference>
<dbReference type="Gramene" id="QL07p043888:mrna">
    <property type="protein sequence ID" value="QL07p043888:mrna:CDS:1"/>
    <property type="gene ID" value="QL07p043888"/>
</dbReference>
<dbReference type="InterPro" id="IPR000626">
    <property type="entry name" value="Ubiquitin-like_dom"/>
</dbReference>
<keyword evidence="3" id="KW-1185">Reference proteome</keyword>
<dbReference type="GO" id="GO:0043161">
    <property type="term" value="P:proteasome-mediated ubiquitin-dependent protein catabolic process"/>
    <property type="evidence" value="ECO:0007669"/>
    <property type="project" value="TreeGrafter"/>
</dbReference>
<dbReference type="PANTHER" id="PTHR10621">
    <property type="entry name" value="UV EXCISION REPAIR PROTEIN RAD23"/>
    <property type="match status" value="1"/>
</dbReference>
<dbReference type="OMA" id="LYAYYVN"/>
<name>A0A7N2M7X4_QUELO</name>
<organism evidence="2 3">
    <name type="scientific">Quercus lobata</name>
    <name type="common">Valley oak</name>
    <dbReference type="NCBI Taxonomy" id="97700"/>
    <lineage>
        <taxon>Eukaryota</taxon>
        <taxon>Viridiplantae</taxon>
        <taxon>Streptophyta</taxon>
        <taxon>Embryophyta</taxon>
        <taxon>Tracheophyta</taxon>
        <taxon>Spermatophyta</taxon>
        <taxon>Magnoliopsida</taxon>
        <taxon>eudicotyledons</taxon>
        <taxon>Gunneridae</taxon>
        <taxon>Pentapetalae</taxon>
        <taxon>rosids</taxon>
        <taxon>fabids</taxon>
        <taxon>Fagales</taxon>
        <taxon>Fagaceae</taxon>
        <taxon>Quercus</taxon>
    </lineage>
</organism>
<feature type="domain" description="Ubiquitin-like" evidence="1">
    <location>
        <begin position="80"/>
        <end position="154"/>
    </location>
</feature>
<dbReference type="Pfam" id="PF00240">
    <property type="entry name" value="ubiquitin"/>
    <property type="match status" value="2"/>
</dbReference>
<evidence type="ECO:0000313" key="3">
    <source>
        <dbReference type="Proteomes" id="UP000594261"/>
    </source>
</evidence>
<dbReference type="SUPFAM" id="SSF54236">
    <property type="entry name" value="Ubiquitin-like"/>
    <property type="match status" value="2"/>
</dbReference>
<sequence>MVRFRITGGELKPEIEMSSSGTILELKERIYELWNVEVARQTLFFDATELENDRTIESYEFQPFETLGLVVTPLSGDPKFDILVKSSTAEDCIRVRETQKVADLRRKIERRWGILAQKITLLSHSIEMNDDHLLSAYYVNRDSIVEVKVSIESR</sequence>
<dbReference type="SMART" id="SM00213">
    <property type="entry name" value="UBQ"/>
    <property type="match status" value="2"/>
</dbReference>
<dbReference type="EMBL" id="LRBV02000007">
    <property type="status" value="NOT_ANNOTATED_CDS"/>
    <property type="molecule type" value="Genomic_DNA"/>
</dbReference>
<dbReference type="PROSITE" id="PS50053">
    <property type="entry name" value="UBIQUITIN_2"/>
    <property type="match status" value="2"/>
</dbReference>
<dbReference type="EnsemblPlants" id="QL07p043888:mrna">
    <property type="protein sequence ID" value="QL07p043888:mrna:CDS:1"/>
    <property type="gene ID" value="QL07p043888"/>
</dbReference>
<dbReference type="Proteomes" id="UP000594261">
    <property type="component" value="Chromosome 7"/>
</dbReference>
<dbReference type="GO" id="GO:0005829">
    <property type="term" value="C:cytosol"/>
    <property type="evidence" value="ECO:0007669"/>
    <property type="project" value="TreeGrafter"/>
</dbReference>
<dbReference type="InterPro" id="IPR029071">
    <property type="entry name" value="Ubiquitin-like_domsf"/>
</dbReference>
<dbReference type="GO" id="GO:0070628">
    <property type="term" value="F:proteasome binding"/>
    <property type="evidence" value="ECO:0007669"/>
    <property type="project" value="TreeGrafter"/>
</dbReference>
<proteinExistence type="predicted"/>
<dbReference type="CDD" id="cd17039">
    <property type="entry name" value="Ubl_ubiquitin_like"/>
    <property type="match status" value="2"/>
</dbReference>
<dbReference type="AlphaFoldDB" id="A0A7N2M7X4"/>
<protein>
    <recommendedName>
        <fullName evidence="1">Ubiquitin-like domain-containing protein</fullName>
    </recommendedName>
</protein>
<evidence type="ECO:0000259" key="1">
    <source>
        <dbReference type="PROSITE" id="PS50053"/>
    </source>
</evidence>
<dbReference type="InParanoid" id="A0A7N2M7X4"/>
<reference evidence="2 3" key="1">
    <citation type="journal article" date="2016" name="G3 (Bethesda)">
        <title>First Draft Assembly and Annotation of the Genome of a California Endemic Oak Quercus lobata Nee (Fagaceae).</title>
        <authorList>
            <person name="Sork V.L."/>
            <person name="Fitz-Gibbon S.T."/>
            <person name="Puiu D."/>
            <person name="Crepeau M."/>
            <person name="Gugger P.F."/>
            <person name="Sherman R."/>
            <person name="Stevens K."/>
            <person name="Langley C.H."/>
            <person name="Pellegrini M."/>
            <person name="Salzberg S.L."/>
        </authorList>
    </citation>
    <scope>NUCLEOTIDE SEQUENCE [LARGE SCALE GENOMIC DNA]</scope>
    <source>
        <strain evidence="2 3">cv. SW786</strain>
    </source>
</reference>
<reference evidence="2" key="2">
    <citation type="submission" date="2021-01" db="UniProtKB">
        <authorList>
            <consortium name="EnsemblPlants"/>
        </authorList>
    </citation>
    <scope>IDENTIFICATION</scope>
</reference>
<feature type="domain" description="Ubiquitin-like" evidence="1">
    <location>
        <begin position="1"/>
        <end position="76"/>
    </location>
</feature>
<evidence type="ECO:0000313" key="2">
    <source>
        <dbReference type="EnsemblPlants" id="QL07p043888:mrna:CDS:1"/>
    </source>
</evidence>